<reference evidence="3" key="1">
    <citation type="journal article" date="2018" name="Nat. Microbiol.">
        <title>Leveraging single-cell genomics to expand the fungal tree of life.</title>
        <authorList>
            <person name="Ahrendt S.R."/>
            <person name="Quandt C.A."/>
            <person name="Ciobanu D."/>
            <person name="Clum A."/>
            <person name="Salamov A."/>
            <person name="Andreopoulos B."/>
            <person name="Cheng J.F."/>
            <person name="Woyke T."/>
            <person name="Pelin A."/>
            <person name="Henrissat B."/>
            <person name="Reynolds N.K."/>
            <person name="Benny G.L."/>
            <person name="Smith M.E."/>
            <person name="James T.Y."/>
            <person name="Grigoriev I.V."/>
        </authorList>
    </citation>
    <scope>NUCLEOTIDE SEQUENCE [LARGE SCALE GENOMIC DNA]</scope>
    <source>
        <strain evidence="3">Benny S71-1</strain>
    </source>
</reference>
<accession>A0A4V1J1J9</accession>
<proteinExistence type="predicted"/>
<dbReference type="OrthoDB" id="10509530at2759"/>
<feature type="signal peptide" evidence="1">
    <location>
        <begin position="1"/>
        <end position="25"/>
    </location>
</feature>
<name>A0A4V1J1J9_9FUNG</name>
<protein>
    <submittedName>
        <fullName evidence="2">Uncharacterized protein</fullName>
    </submittedName>
</protein>
<evidence type="ECO:0000313" key="2">
    <source>
        <dbReference type="EMBL" id="RKP25319.1"/>
    </source>
</evidence>
<sequence length="113" mass="12611">MRFSISTLLKATALTVLLAATVIEAAPTAPATDEQTIQLKNDNEIKYEKYDEDNLYGTDGTHFTKIAPGKYRFKTCALRPDIQSNIGAAMHETREGVGCNSDRMYSRKAIYLF</sequence>
<evidence type="ECO:0000313" key="3">
    <source>
        <dbReference type="Proteomes" id="UP000278143"/>
    </source>
</evidence>
<gene>
    <name evidence="2" type="ORF">SYNPS1DRAFT_28946</name>
</gene>
<dbReference type="AlphaFoldDB" id="A0A4V1J1J9"/>
<keyword evidence="3" id="KW-1185">Reference proteome</keyword>
<dbReference type="Proteomes" id="UP000278143">
    <property type="component" value="Unassembled WGS sequence"/>
</dbReference>
<evidence type="ECO:0000256" key="1">
    <source>
        <dbReference type="SAM" id="SignalP"/>
    </source>
</evidence>
<feature type="chain" id="PRO_5020543004" evidence="1">
    <location>
        <begin position="26"/>
        <end position="113"/>
    </location>
</feature>
<dbReference type="EMBL" id="KZ989798">
    <property type="protein sequence ID" value="RKP25319.1"/>
    <property type="molecule type" value="Genomic_DNA"/>
</dbReference>
<keyword evidence="1" id="KW-0732">Signal</keyword>
<organism evidence="2 3">
    <name type="scientific">Syncephalis pseudoplumigaleata</name>
    <dbReference type="NCBI Taxonomy" id="1712513"/>
    <lineage>
        <taxon>Eukaryota</taxon>
        <taxon>Fungi</taxon>
        <taxon>Fungi incertae sedis</taxon>
        <taxon>Zoopagomycota</taxon>
        <taxon>Zoopagomycotina</taxon>
        <taxon>Zoopagomycetes</taxon>
        <taxon>Zoopagales</taxon>
        <taxon>Piptocephalidaceae</taxon>
        <taxon>Syncephalis</taxon>
    </lineage>
</organism>